<organism evidence="2 3">
    <name type="scientific">Sulfitobacter marinus</name>
    <dbReference type="NCBI Taxonomy" id="394264"/>
    <lineage>
        <taxon>Bacteria</taxon>
        <taxon>Pseudomonadati</taxon>
        <taxon>Pseudomonadota</taxon>
        <taxon>Alphaproteobacteria</taxon>
        <taxon>Rhodobacterales</taxon>
        <taxon>Roseobacteraceae</taxon>
        <taxon>Sulfitobacter</taxon>
    </lineage>
</organism>
<dbReference type="AlphaFoldDB" id="A0A1I6U4X1"/>
<keyword evidence="3" id="KW-1185">Reference proteome</keyword>
<evidence type="ECO:0000313" key="2">
    <source>
        <dbReference type="EMBL" id="SFS96472.1"/>
    </source>
</evidence>
<proteinExistence type="predicted"/>
<feature type="region of interest" description="Disordered" evidence="1">
    <location>
        <begin position="117"/>
        <end position="139"/>
    </location>
</feature>
<feature type="region of interest" description="Disordered" evidence="1">
    <location>
        <begin position="1"/>
        <end position="65"/>
    </location>
</feature>
<sequence>MASISTVSTLLPPQHHSAPAQTSISAANPPPDIAPVSSSSSSGDSVASEDNGANTGRKSQDDTRAWIKIIDTAPSNASAKSVVDAKAEAASQKQADENVREATKETGNVVLSDFKYNASEPDRGSESLQTTLPKAEGPLPIPTADILLKFKNSRPT</sequence>
<protein>
    <submittedName>
        <fullName evidence="2">Uncharacterized protein</fullName>
    </submittedName>
</protein>
<name>A0A1I6U4X1_9RHOB</name>
<dbReference type="OrthoDB" id="10001568at2"/>
<dbReference type="Proteomes" id="UP000199239">
    <property type="component" value="Unassembled WGS sequence"/>
</dbReference>
<reference evidence="3" key="1">
    <citation type="submission" date="2016-10" db="EMBL/GenBank/DDBJ databases">
        <authorList>
            <person name="Varghese N."/>
            <person name="Submissions S."/>
        </authorList>
    </citation>
    <scope>NUCLEOTIDE SEQUENCE [LARGE SCALE GENOMIC DNA]</scope>
    <source>
        <strain evidence="3">DSM 23422</strain>
    </source>
</reference>
<accession>A0A1I6U4X1</accession>
<evidence type="ECO:0000256" key="1">
    <source>
        <dbReference type="SAM" id="MobiDB-lite"/>
    </source>
</evidence>
<dbReference type="EMBL" id="FPAJ01000004">
    <property type="protein sequence ID" value="SFS96472.1"/>
    <property type="molecule type" value="Genomic_DNA"/>
</dbReference>
<evidence type="ECO:0000313" key="3">
    <source>
        <dbReference type="Proteomes" id="UP000199239"/>
    </source>
</evidence>
<gene>
    <name evidence="2" type="ORF">SAMN04488040_2507</name>
</gene>
<dbReference type="RefSeq" id="WP_093916716.1">
    <property type="nucleotide sequence ID" value="NZ_FPAJ01000004.1"/>
</dbReference>
<feature type="compositionally biased region" description="Polar residues" evidence="1">
    <location>
        <begin position="1"/>
        <end position="11"/>
    </location>
</feature>
<feature type="compositionally biased region" description="Low complexity" evidence="1">
    <location>
        <begin position="34"/>
        <end position="48"/>
    </location>
</feature>